<accession>A0A9Q1G6R2</accession>
<dbReference type="SMART" id="SM01074">
    <property type="entry name" value="Cdc6_C"/>
    <property type="match status" value="1"/>
</dbReference>
<evidence type="ECO:0000256" key="5">
    <source>
        <dbReference type="ARBA" id="ARBA00022705"/>
    </source>
</evidence>
<dbReference type="FunFam" id="3.40.50.300:FF:000199">
    <property type="entry name" value="Origin recognition complex subunit 1"/>
    <property type="match status" value="1"/>
</dbReference>
<dbReference type="InterPro" id="IPR003593">
    <property type="entry name" value="AAA+_ATPase"/>
</dbReference>
<keyword evidence="17" id="KW-1185">Reference proteome</keyword>
<dbReference type="CDD" id="cd08768">
    <property type="entry name" value="Cdc6_C"/>
    <property type="match status" value="1"/>
</dbReference>
<dbReference type="FunFam" id="1.10.8.60:FF:000062">
    <property type="entry name" value="Origin recognition complex subunit 1"/>
    <property type="match status" value="1"/>
</dbReference>
<dbReference type="InterPro" id="IPR001025">
    <property type="entry name" value="BAH_dom"/>
</dbReference>
<dbReference type="CDD" id="cd00009">
    <property type="entry name" value="AAA"/>
    <property type="match status" value="1"/>
</dbReference>
<dbReference type="GO" id="GO:0003688">
    <property type="term" value="F:DNA replication origin binding"/>
    <property type="evidence" value="ECO:0007669"/>
    <property type="project" value="TreeGrafter"/>
</dbReference>
<dbReference type="InterPro" id="IPR027417">
    <property type="entry name" value="P-loop_NTPase"/>
</dbReference>
<evidence type="ECO:0000256" key="7">
    <source>
        <dbReference type="ARBA" id="ARBA00022741"/>
    </source>
</evidence>
<dbReference type="Proteomes" id="UP001152622">
    <property type="component" value="Chromosome 2"/>
</dbReference>
<dbReference type="Pfam" id="PF09079">
    <property type="entry name" value="WHD_Cdc6"/>
    <property type="match status" value="1"/>
</dbReference>
<keyword evidence="7 13" id="KW-0547">Nucleotide-binding</keyword>
<keyword evidence="4" id="KW-0597">Phosphoprotein</keyword>
<keyword evidence="5 13" id="KW-0235">DNA replication</keyword>
<evidence type="ECO:0000313" key="17">
    <source>
        <dbReference type="Proteomes" id="UP001152622"/>
    </source>
</evidence>
<dbReference type="OrthoDB" id="1926878at2759"/>
<evidence type="ECO:0000256" key="10">
    <source>
        <dbReference type="ARBA" id="ARBA00023125"/>
    </source>
</evidence>
<name>A0A9Q1G6R2_SYNKA</name>
<proteinExistence type="inferred from homology"/>
<comment type="function">
    <text evidence="13">Component of the origin recognition complex (ORC) that binds origins of replication. DNA-binding is ATP-dependent, however specific DNA sequences that define origins of replication have not been identified so far. ORC is required to assemble the pre-replication complex necessary to initiate DNA replication.</text>
</comment>
<evidence type="ECO:0000259" key="15">
    <source>
        <dbReference type="PROSITE" id="PS51038"/>
    </source>
</evidence>
<dbReference type="Gene3D" id="3.40.50.300">
    <property type="entry name" value="P-loop containing nucleotide triphosphate hydrolases"/>
    <property type="match status" value="1"/>
</dbReference>
<dbReference type="GO" id="GO:0006270">
    <property type="term" value="P:DNA replication initiation"/>
    <property type="evidence" value="ECO:0007669"/>
    <property type="project" value="TreeGrafter"/>
</dbReference>
<feature type="region of interest" description="Disordered" evidence="14">
    <location>
        <begin position="364"/>
        <end position="443"/>
    </location>
</feature>
<feature type="compositionally biased region" description="Polar residues" evidence="14">
    <location>
        <begin position="228"/>
        <end position="237"/>
    </location>
</feature>
<keyword evidence="6" id="KW-0479">Metal-binding</keyword>
<feature type="compositionally biased region" description="Acidic residues" evidence="14">
    <location>
        <begin position="482"/>
        <end position="497"/>
    </location>
</feature>
<evidence type="ECO:0000256" key="8">
    <source>
        <dbReference type="ARBA" id="ARBA00022840"/>
    </source>
</evidence>
<gene>
    <name evidence="16" type="ORF">SKAU_G00068510</name>
</gene>
<dbReference type="Pfam" id="PF01426">
    <property type="entry name" value="BAH"/>
    <property type="match status" value="1"/>
</dbReference>
<dbReference type="Gene3D" id="2.30.30.490">
    <property type="match status" value="1"/>
</dbReference>
<dbReference type="GO" id="GO:0016887">
    <property type="term" value="F:ATP hydrolysis activity"/>
    <property type="evidence" value="ECO:0007669"/>
    <property type="project" value="InterPro"/>
</dbReference>
<dbReference type="FunFam" id="2.30.30.490:FF:000010">
    <property type="entry name" value="Origin recognition complex subunit 1"/>
    <property type="match status" value="1"/>
</dbReference>
<evidence type="ECO:0000256" key="3">
    <source>
        <dbReference type="ARBA" id="ARBA00019081"/>
    </source>
</evidence>
<dbReference type="Pfam" id="PF00004">
    <property type="entry name" value="AAA"/>
    <property type="match status" value="1"/>
</dbReference>
<sequence>MTPSHTTLASRNLWFYLLSGTMKQYFTRLQMRRVYSWVGRPTAVNRQLHICCYDTLNICSDGNSETRLIKTGQYILIEGEDDENPYVAKVLKLFGDASGRSKRATVQWFMRFCEVPHKKKKLLGRTPHPQEIFLYKDRSCDNEINAETIIGTVQVKHMPEDADFPETGNGDTLYVKMCWDTKAFKVVDGEEIQQHVVVSEPPAPASLPRALPTPDLAVLKRAMHRPQSRVSMSTGKMATSEAESSHSTSKLSAAKDLSRARQHRCSSTPGVRKKLELNSPVKKLTREEVVEELLQDEIKTQKKLASQLPSTPSQVTLSVRLSPLKCSSRSLIDVRIAPLKTYQSLPSFTEPCLLDQDSTGDWLGVSPLEDEAETGVKTRSSKTPVQTPATPRRSSVRVQKARTPSRRKDSSSTIREPALGVLPEEHVEQTTTTPRSKRKSAQLVSARIRKQLKLVSSSQHLNDSDDSDDAFVPTKKDVQSSSEDESEDEEVGSEDEIVAVKRSIRTAGSRTPRSTQKARPPARTPSKTPSKKGVPRTPRTPRQATPSIPSRSLPARKPGNVLEEARARLHVSSVPESLPCREQEFEDIYSFVESKVIDGTGGCMYISGVPGTGKTATVHEVIRCLQHASDQDEMPSFRFIEINGMKMTDPHQAYVQILQKLTDQKATADHAASLLEKRFSNPAPRKETTVLLVDELDLLWTKKQNVMYNLFDWPTRRHARLVVLTIANTMDLPERIMINRVASRLGLTRMSFQPYSFKQLQQIIMSRLNRVKAFEEDALQLVSRKVAALSGDARRCLDICRRATEICEHSSSQPSDTGLVGMSHVMEALEEMFSSSYITAIRCASLQEQLFLRSIIAEFRRLGLEEATFQQVFVQHQALCRVEGLHPISVSEGLAVCQRLGACRLLLLEPSRLDLLLRVRLNVSQDDVLYALKED</sequence>
<feature type="domain" description="BAH" evidence="15">
    <location>
        <begin position="67"/>
        <end position="190"/>
    </location>
</feature>
<comment type="subunit">
    <text evidence="13">ORC is composed of six subunits.</text>
</comment>
<dbReference type="EMBL" id="JAINUF010000002">
    <property type="protein sequence ID" value="KAJ8376271.1"/>
    <property type="molecule type" value="Genomic_DNA"/>
</dbReference>
<dbReference type="GO" id="GO:0046872">
    <property type="term" value="F:metal ion binding"/>
    <property type="evidence" value="ECO:0007669"/>
    <property type="project" value="UniProtKB-KW"/>
</dbReference>
<dbReference type="InterPro" id="IPR050311">
    <property type="entry name" value="ORC1/CDC6"/>
</dbReference>
<dbReference type="InterPro" id="IPR003959">
    <property type="entry name" value="ATPase_AAA_core"/>
</dbReference>
<dbReference type="InterPro" id="IPR041083">
    <property type="entry name" value="AAA_lid_10"/>
</dbReference>
<feature type="compositionally biased region" description="Low complexity" evidence="14">
    <location>
        <begin position="238"/>
        <end position="255"/>
    </location>
</feature>
<evidence type="ECO:0000256" key="1">
    <source>
        <dbReference type="ARBA" id="ARBA00004123"/>
    </source>
</evidence>
<dbReference type="GO" id="GO:0005524">
    <property type="term" value="F:ATP binding"/>
    <property type="evidence" value="ECO:0007669"/>
    <property type="project" value="UniProtKB-KW"/>
</dbReference>
<organism evidence="16 17">
    <name type="scientific">Synaphobranchus kaupii</name>
    <name type="common">Kaup's arrowtooth eel</name>
    <dbReference type="NCBI Taxonomy" id="118154"/>
    <lineage>
        <taxon>Eukaryota</taxon>
        <taxon>Metazoa</taxon>
        <taxon>Chordata</taxon>
        <taxon>Craniata</taxon>
        <taxon>Vertebrata</taxon>
        <taxon>Euteleostomi</taxon>
        <taxon>Actinopterygii</taxon>
        <taxon>Neopterygii</taxon>
        <taxon>Teleostei</taxon>
        <taxon>Anguilliformes</taxon>
        <taxon>Synaphobranchidae</taxon>
        <taxon>Synaphobranchus</taxon>
    </lineage>
</organism>
<comment type="caution">
    <text evidence="16">The sequence shown here is derived from an EMBL/GenBank/DDBJ whole genome shotgun (WGS) entry which is preliminary data.</text>
</comment>
<dbReference type="GO" id="GO:0033314">
    <property type="term" value="P:mitotic DNA replication checkpoint signaling"/>
    <property type="evidence" value="ECO:0007669"/>
    <property type="project" value="TreeGrafter"/>
</dbReference>
<dbReference type="CDD" id="cd04719">
    <property type="entry name" value="BAH_Orc1p_animal"/>
    <property type="match status" value="1"/>
</dbReference>
<evidence type="ECO:0000256" key="4">
    <source>
        <dbReference type="ARBA" id="ARBA00022553"/>
    </source>
</evidence>
<dbReference type="Pfam" id="PF17872">
    <property type="entry name" value="AAA_lid_10"/>
    <property type="match status" value="1"/>
</dbReference>
<evidence type="ECO:0000256" key="2">
    <source>
        <dbReference type="ARBA" id="ARBA00008398"/>
    </source>
</evidence>
<keyword evidence="9" id="KW-0460">Magnesium</keyword>
<dbReference type="InterPro" id="IPR043151">
    <property type="entry name" value="BAH_sf"/>
</dbReference>
<dbReference type="GO" id="GO:0005664">
    <property type="term" value="C:nuclear origin of replication recognition complex"/>
    <property type="evidence" value="ECO:0007669"/>
    <property type="project" value="TreeGrafter"/>
</dbReference>
<protein>
    <recommendedName>
        <fullName evidence="3 13">Origin recognition complex subunit 1</fullName>
    </recommendedName>
</protein>
<reference evidence="16" key="1">
    <citation type="journal article" date="2023" name="Science">
        <title>Genome structures resolve the early diversification of teleost fishes.</title>
        <authorList>
            <person name="Parey E."/>
            <person name="Louis A."/>
            <person name="Montfort J."/>
            <person name="Bouchez O."/>
            <person name="Roques C."/>
            <person name="Iampietro C."/>
            <person name="Lluch J."/>
            <person name="Castinel A."/>
            <person name="Donnadieu C."/>
            <person name="Desvignes T."/>
            <person name="Floi Bucao C."/>
            <person name="Jouanno E."/>
            <person name="Wen M."/>
            <person name="Mejri S."/>
            <person name="Dirks R."/>
            <person name="Jansen H."/>
            <person name="Henkel C."/>
            <person name="Chen W.J."/>
            <person name="Zahm M."/>
            <person name="Cabau C."/>
            <person name="Klopp C."/>
            <person name="Thompson A.W."/>
            <person name="Robinson-Rechavi M."/>
            <person name="Braasch I."/>
            <person name="Lecointre G."/>
            <person name="Bobe J."/>
            <person name="Postlethwait J.H."/>
            <person name="Berthelot C."/>
            <person name="Roest Crollius H."/>
            <person name="Guiguen Y."/>
        </authorList>
    </citation>
    <scope>NUCLEOTIDE SEQUENCE</scope>
    <source>
        <strain evidence="16">WJC10195</strain>
    </source>
</reference>
<feature type="region of interest" description="Disordered" evidence="14">
    <location>
        <begin position="455"/>
        <end position="558"/>
    </location>
</feature>
<dbReference type="PROSITE" id="PS51038">
    <property type="entry name" value="BAH"/>
    <property type="match status" value="1"/>
</dbReference>
<evidence type="ECO:0000256" key="9">
    <source>
        <dbReference type="ARBA" id="ARBA00022842"/>
    </source>
</evidence>
<keyword evidence="8 13" id="KW-0067">ATP-binding</keyword>
<feature type="compositionally biased region" description="Low complexity" evidence="14">
    <location>
        <begin position="535"/>
        <end position="546"/>
    </location>
</feature>
<evidence type="ECO:0000256" key="13">
    <source>
        <dbReference type="RuleBase" id="RU365058"/>
    </source>
</evidence>
<comment type="similarity">
    <text evidence="2 13">Belongs to the ORC1 family.</text>
</comment>
<dbReference type="InterPro" id="IPR015163">
    <property type="entry name" value="Cdc6_C"/>
</dbReference>
<keyword evidence="11 13" id="KW-0539">Nucleus</keyword>
<comment type="subunit">
    <text evidence="12">Component of ORC, a complex composed of at least 6 subunits: ORC1, ORC2, ORC3, ORC4, ORC5 and ORC6. ORC is regulated in a cell-cycle dependent manner. It is sequentially assembled at the exit from anaphase of mitosis and disassembled as cells enter S phase. Interacts with CDC6 and KAT7/HBO1. Interacts with LRWD1 predominantly during the G1 phase and with less affinity during mitosis, when phosphorylated.</text>
</comment>
<dbReference type="AlphaFoldDB" id="A0A9Q1G6R2"/>
<dbReference type="PANTHER" id="PTHR10763:SF23">
    <property type="entry name" value="ORIGIN RECOGNITION COMPLEX SUBUNIT 1"/>
    <property type="match status" value="1"/>
</dbReference>
<dbReference type="Gene3D" id="1.10.8.60">
    <property type="match status" value="1"/>
</dbReference>
<evidence type="ECO:0000313" key="16">
    <source>
        <dbReference type="EMBL" id="KAJ8376271.1"/>
    </source>
</evidence>
<dbReference type="SMART" id="SM00382">
    <property type="entry name" value="AAA"/>
    <property type="match status" value="1"/>
</dbReference>
<dbReference type="GO" id="GO:0003682">
    <property type="term" value="F:chromatin binding"/>
    <property type="evidence" value="ECO:0007669"/>
    <property type="project" value="InterPro"/>
</dbReference>
<feature type="region of interest" description="Disordered" evidence="14">
    <location>
        <begin position="223"/>
        <end position="273"/>
    </location>
</feature>
<evidence type="ECO:0000256" key="12">
    <source>
        <dbReference type="ARBA" id="ARBA00046605"/>
    </source>
</evidence>
<dbReference type="SMART" id="SM00439">
    <property type="entry name" value="BAH"/>
    <property type="match status" value="1"/>
</dbReference>
<feature type="compositionally biased region" description="Polar residues" evidence="14">
    <location>
        <begin position="506"/>
        <end position="517"/>
    </location>
</feature>
<evidence type="ECO:0000256" key="14">
    <source>
        <dbReference type="SAM" id="MobiDB-lite"/>
    </source>
</evidence>
<feature type="compositionally biased region" description="Polar residues" evidence="14">
    <location>
        <begin position="377"/>
        <end position="397"/>
    </location>
</feature>
<comment type="subcellular location">
    <subcellularLocation>
        <location evidence="1 13">Nucleus</location>
    </subcellularLocation>
</comment>
<evidence type="ECO:0000256" key="6">
    <source>
        <dbReference type="ARBA" id="ARBA00022723"/>
    </source>
</evidence>
<dbReference type="PANTHER" id="PTHR10763">
    <property type="entry name" value="CELL DIVISION CONTROL PROTEIN 6-RELATED"/>
    <property type="match status" value="1"/>
</dbReference>
<dbReference type="SUPFAM" id="SSF52540">
    <property type="entry name" value="P-loop containing nucleoside triphosphate hydrolases"/>
    <property type="match status" value="1"/>
</dbReference>
<keyword evidence="10 13" id="KW-0238">DNA-binding</keyword>
<evidence type="ECO:0000256" key="11">
    <source>
        <dbReference type="ARBA" id="ARBA00023242"/>
    </source>
</evidence>